<dbReference type="eggNOG" id="COG0601">
    <property type="taxonomic scope" value="Bacteria"/>
</dbReference>
<dbReference type="GO" id="GO:0005886">
    <property type="term" value="C:plasma membrane"/>
    <property type="evidence" value="ECO:0007669"/>
    <property type="project" value="UniProtKB-SubCell"/>
</dbReference>
<dbReference type="AlphaFoldDB" id="A0A081D1J3"/>
<dbReference type="RefSeq" id="WP_045232226.1">
    <property type="nucleotide sequence ID" value="NZ_BBJU01000028.1"/>
</dbReference>
<organism evidence="9 10">
    <name type="scientific">Agrobacterium rubi TR3 = NBRC 13261</name>
    <dbReference type="NCBI Taxonomy" id="1368415"/>
    <lineage>
        <taxon>Bacteria</taxon>
        <taxon>Pseudomonadati</taxon>
        <taxon>Pseudomonadota</taxon>
        <taxon>Alphaproteobacteria</taxon>
        <taxon>Hyphomicrobiales</taxon>
        <taxon>Rhizobiaceae</taxon>
        <taxon>Rhizobium/Agrobacterium group</taxon>
        <taxon>Agrobacterium</taxon>
    </lineage>
</organism>
<evidence type="ECO:0000259" key="8">
    <source>
        <dbReference type="PROSITE" id="PS50928"/>
    </source>
</evidence>
<keyword evidence="3" id="KW-1003">Cell membrane</keyword>
<feature type="domain" description="ABC transmembrane type-1" evidence="8">
    <location>
        <begin position="103"/>
        <end position="318"/>
    </location>
</feature>
<keyword evidence="2 7" id="KW-0813">Transport</keyword>
<comment type="caution">
    <text evidence="9">The sequence shown here is derived from an EMBL/GenBank/DDBJ whole genome shotgun (WGS) entry which is preliminary data.</text>
</comment>
<name>A0A081D1J3_9HYPH</name>
<keyword evidence="5 7" id="KW-1133">Transmembrane helix</keyword>
<dbReference type="InterPro" id="IPR000515">
    <property type="entry name" value="MetI-like"/>
</dbReference>
<evidence type="ECO:0000313" key="9">
    <source>
        <dbReference type="EMBL" id="GAK72789.1"/>
    </source>
</evidence>
<evidence type="ECO:0000256" key="1">
    <source>
        <dbReference type="ARBA" id="ARBA00004651"/>
    </source>
</evidence>
<evidence type="ECO:0000313" key="10">
    <source>
        <dbReference type="Proteomes" id="UP000028701"/>
    </source>
</evidence>
<gene>
    <name evidence="9" type="ORF">RRU01S_28_00320</name>
</gene>
<dbReference type="Pfam" id="PF00528">
    <property type="entry name" value="BPD_transp_1"/>
    <property type="match status" value="1"/>
</dbReference>
<reference evidence="9 10" key="1">
    <citation type="submission" date="2014-08" db="EMBL/GenBank/DDBJ databases">
        <title>Whole genome shotgun sequence of Rhizobium rubi NBRC 13261.</title>
        <authorList>
            <person name="Katano-Makiyama Y."/>
            <person name="Hosoyama A."/>
            <person name="Hashimoto M."/>
            <person name="Hosoyama Y."/>
            <person name="Noguchi M."/>
            <person name="Tsuchikane K."/>
            <person name="Uohara A."/>
            <person name="Ohji S."/>
            <person name="Ichikawa N."/>
            <person name="Kimura A."/>
            <person name="Yamazoe A."/>
            <person name="Fujita N."/>
        </authorList>
    </citation>
    <scope>NUCLEOTIDE SEQUENCE [LARGE SCALE GENOMIC DNA]</scope>
    <source>
        <strain evidence="9 10">NBRC 13261</strain>
    </source>
</reference>
<evidence type="ECO:0000256" key="6">
    <source>
        <dbReference type="ARBA" id="ARBA00023136"/>
    </source>
</evidence>
<feature type="transmembrane region" description="Helical" evidence="7">
    <location>
        <begin position="192"/>
        <end position="213"/>
    </location>
</feature>
<proteinExistence type="inferred from homology"/>
<dbReference type="OrthoDB" id="9805855at2"/>
<dbReference type="EMBL" id="BBJU01000028">
    <property type="protein sequence ID" value="GAK72789.1"/>
    <property type="molecule type" value="Genomic_DNA"/>
</dbReference>
<dbReference type="PANTHER" id="PTHR43163:SF9">
    <property type="entry name" value="ABC TRANSPORTER PERMEASE PROTEIN"/>
    <property type="match status" value="1"/>
</dbReference>
<comment type="similarity">
    <text evidence="7">Belongs to the binding-protein-dependent transport system permease family.</text>
</comment>
<dbReference type="GO" id="GO:0055085">
    <property type="term" value="P:transmembrane transport"/>
    <property type="evidence" value="ECO:0007669"/>
    <property type="project" value="InterPro"/>
</dbReference>
<sequence length="329" mass="35266">MSNSKRILSQARRVALSAIPTVLGIIILNFFLLQLAPGDAADVLAAEAGSATVETMAEMRSRFGLDLPVLHQLTNYLGNLAQFSLGFSPRYGMPVADLIGQRLPGTLALMGAALGIAIFVGVFLGSIMALFSGRLPDRIISIGSLIFYSVPGFWIGLMLILTFSVKLGWLPSGGDSTIGSSLTGLDAFLDRIRYIILPALSLALYFLAIYARLTRAAMLEVKSQDYVRTARAKGVSPFKLTTRHILRNALIPITTMAGMHIGGLLGGAVVVETVFSWPGLGRLAFEAVMARDFSVLLGILLLSSFVVIVVNAAVDLLQAWLDPRIGESR</sequence>
<evidence type="ECO:0000256" key="2">
    <source>
        <dbReference type="ARBA" id="ARBA00022448"/>
    </source>
</evidence>
<dbReference type="Proteomes" id="UP000028701">
    <property type="component" value="Unassembled WGS sequence"/>
</dbReference>
<feature type="transmembrane region" description="Helical" evidence="7">
    <location>
        <begin position="145"/>
        <end position="165"/>
    </location>
</feature>
<keyword evidence="6 7" id="KW-0472">Membrane</keyword>
<evidence type="ECO:0000256" key="5">
    <source>
        <dbReference type="ARBA" id="ARBA00022989"/>
    </source>
</evidence>
<dbReference type="Gene3D" id="1.10.3720.10">
    <property type="entry name" value="MetI-like"/>
    <property type="match status" value="1"/>
</dbReference>
<comment type="subcellular location">
    <subcellularLocation>
        <location evidence="1 7">Cell membrane</location>
        <topology evidence="1 7">Multi-pass membrane protein</topology>
    </subcellularLocation>
</comment>
<feature type="transmembrane region" description="Helical" evidence="7">
    <location>
        <begin position="249"/>
        <end position="275"/>
    </location>
</feature>
<keyword evidence="4 7" id="KW-0812">Transmembrane</keyword>
<dbReference type="PROSITE" id="PS50928">
    <property type="entry name" value="ABC_TM1"/>
    <property type="match status" value="1"/>
</dbReference>
<accession>A0A081D1J3</accession>
<feature type="transmembrane region" description="Helical" evidence="7">
    <location>
        <begin position="107"/>
        <end position="133"/>
    </location>
</feature>
<dbReference type="InterPro" id="IPR035906">
    <property type="entry name" value="MetI-like_sf"/>
</dbReference>
<evidence type="ECO:0000256" key="7">
    <source>
        <dbReference type="RuleBase" id="RU363032"/>
    </source>
</evidence>
<feature type="transmembrane region" description="Helical" evidence="7">
    <location>
        <begin position="14"/>
        <end position="36"/>
    </location>
</feature>
<dbReference type="SUPFAM" id="SSF161098">
    <property type="entry name" value="MetI-like"/>
    <property type="match status" value="1"/>
</dbReference>
<evidence type="ECO:0000256" key="4">
    <source>
        <dbReference type="ARBA" id="ARBA00022692"/>
    </source>
</evidence>
<protein>
    <submittedName>
        <fullName evidence="9">Putative ABC transporter permease protein</fullName>
    </submittedName>
</protein>
<feature type="transmembrane region" description="Helical" evidence="7">
    <location>
        <begin position="295"/>
        <end position="321"/>
    </location>
</feature>
<dbReference type="PANTHER" id="PTHR43163">
    <property type="entry name" value="DIPEPTIDE TRANSPORT SYSTEM PERMEASE PROTEIN DPPB-RELATED"/>
    <property type="match status" value="1"/>
</dbReference>
<dbReference type="CDD" id="cd06261">
    <property type="entry name" value="TM_PBP2"/>
    <property type="match status" value="1"/>
</dbReference>
<evidence type="ECO:0000256" key="3">
    <source>
        <dbReference type="ARBA" id="ARBA00022475"/>
    </source>
</evidence>